<dbReference type="InterPro" id="IPR013761">
    <property type="entry name" value="SAM/pointed_sf"/>
</dbReference>
<reference evidence="3" key="1">
    <citation type="submission" date="2015-12" db="EMBL/GenBank/DDBJ databases">
        <title>De novo transcriptome assembly of four potential Pierce s Disease insect vectors from Arizona vineyards.</title>
        <authorList>
            <person name="Tassone E.E."/>
        </authorList>
    </citation>
    <scope>NUCLEOTIDE SEQUENCE</scope>
</reference>
<dbReference type="SUPFAM" id="SSF47769">
    <property type="entry name" value="SAM/Pointed domain"/>
    <property type="match status" value="1"/>
</dbReference>
<dbReference type="EMBL" id="GEDC01026591">
    <property type="protein sequence ID" value="JAS10707.1"/>
    <property type="molecule type" value="Transcribed_RNA"/>
</dbReference>
<evidence type="ECO:0000259" key="2">
    <source>
        <dbReference type="PROSITE" id="PS50105"/>
    </source>
</evidence>
<dbReference type="Pfam" id="PF17740">
    <property type="entry name" value="DUF5577"/>
    <property type="match status" value="1"/>
</dbReference>
<dbReference type="InterPro" id="IPR001660">
    <property type="entry name" value="SAM"/>
</dbReference>
<gene>
    <name evidence="3" type="ORF">g.22090</name>
</gene>
<feature type="domain" description="SAM" evidence="2">
    <location>
        <begin position="1"/>
        <end position="67"/>
    </location>
</feature>
<evidence type="ECO:0000313" key="3">
    <source>
        <dbReference type="EMBL" id="JAS10707.1"/>
    </source>
</evidence>
<sequence>MSGDWIQFFKEAGLVNSAQKYAHIFKENNIRKDLLLELNKEYLKDMGITLLGDIIAILKHAKIVGQQEEDIQKEHSLQKVILTSSDTEDNDYDEDEDDNIRSNYKKDISEVIEKKSESAVTRILDHYIRNPTLPKILDKDRKKEKLQTKAMYNKETFGLDKSKTVPIVKKTIKNNTIQKTENKLDFATHPKPSVIKRPGAPVTSSDSIPEVRKPRRVLPEHEGGYKIKMPTGSTVRSRHILQKMKERKAKVSVFERLGNENKVSSTTQPENDVKFKTIVGTNAIKRISTSEKPSTSVFDRLGSCLPKNPSPEPQSLQYNGILKTSKKNSVKTIALRQTTMRADEETQSTYLYPQPKNCLLLESHGTAAMNSQGLFGESRELNRKISIKDRLGGDFKETYCDSLNETSSMEEDSDAEEEIYIARIIDNEPKPLKKVTFAPSELDTKPKGRLPHYVGSIALGTSNFGINK</sequence>
<protein>
    <recommendedName>
        <fullName evidence="2">SAM domain-containing protein</fullName>
    </recommendedName>
</protein>
<dbReference type="Pfam" id="PF18017">
    <property type="entry name" value="SAM_4"/>
    <property type="match status" value="1"/>
</dbReference>
<dbReference type="PANTHER" id="PTHR21359">
    <property type="entry name" value="DUF5577 DOMAIN-CONTAINING PROTEIN"/>
    <property type="match status" value="1"/>
</dbReference>
<dbReference type="PANTHER" id="PTHR21359:SF1">
    <property type="entry name" value="DUF5577 DOMAIN-CONTAINING PROTEIN"/>
    <property type="match status" value="1"/>
</dbReference>
<dbReference type="InterPro" id="IPR039161">
    <property type="entry name" value="C19orf47-like"/>
</dbReference>
<evidence type="ECO:0000256" key="1">
    <source>
        <dbReference type="SAM" id="MobiDB-lite"/>
    </source>
</evidence>
<dbReference type="GO" id="GO:0005634">
    <property type="term" value="C:nucleus"/>
    <property type="evidence" value="ECO:0007669"/>
    <property type="project" value="TreeGrafter"/>
</dbReference>
<dbReference type="AlphaFoldDB" id="A0A1B6CB55"/>
<dbReference type="PROSITE" id="PS50105">
    <property type="entry name" value="SAM_DOMAIN"/>
    <property type="match status" value="1"/>
</dbReference>
<name>A0A1B6CB55_9HEMI</name>
<organism evidence="3">
    <name type="scientific">Clastoptera arizonana</name>
    <name type="common">Arizona spittle bug</name>
    <dbReference type="NCBI Taxonomy" id="38151"/>
    <lineage>
        <taxon>Eukaryota</taxon>
        <taxon>Metazoa</taxon>
        <taxon>Ecdysozoa</taxon>
        <taxon>Arthropoda</taxon>
        <taxon>Hexapoda</taxon>
        <taxon>Insecta</taxon>
        <taxon>Pterygota</taxon>
        <taxon>Neoptera</taxon>
        <taxon>Paraneoptera</taxon>
        <taxon>Hemiptera</taxon>
        <taxon>Auchenorrhyncha</taxon>
        <taxon>Cercopoidea</taxon>
        <taxon>Clastopteridae</taxon>
        <taxon>Clastoptera</taxon>
    </lineage>
</organism>
<accession>A0A1B6CB55</accession>
<dbReference type="InterPro" id="IPR041477">
    <property type="entry name" value="DUF5577"/>
</dbReference>
<dbReference type="Gene3D" id="1.10.150.50">
    <property type="entry name" value="Transcription Factor, Ets-1"/>
    <property type="match status" value="1"/>
</dbReference>
<feature type="region of interest" description="Disordered" evidence="1">
    <location>
        <begin position="189"/>
        <end position="209"/>
    </location>
</feature>
<proteinExistence type="predicted"/>